<evidence type="ECO:0000256" key="9">
    <source>
        <dbReference type="RuleBase" id="RU003794"/>
    </source>
</evidence>
<comment type="subcellular location">
    <subcellularLocation>
        <location evidence="1">Cell inner membrane</location>
        <topology evidence="1">Multi-pass membrane protein</topology>
    </subcellularLocation>
    <subcellularLocation>
        <location evidence="9">Cell membrane</location>
        <topology evidence="9">Multi-pass membrane protein</topology>
    </subcellularLocation>
</comment>
<comment type="function">
    <text evidence="9">Plays an essential role in type IV pili and type II pseudopili formation by proteolytically removing the leader sequence from substrate proteins and subsequently monomethylating the alpha-amino group of the newly exposed N-terminal phenylalanine.</text>
</comment>
<dbReference type="PANTHER" id="PTHR30487:SF0">
    <property type="entry name" value="PREPILIN LEADER PEPTIDASE_N-METHYLTRANSFERASE-RELATED"/>
    <property type="match status" value="1"/>
</dbReference>
<dbReference type="Gene3D" id="1.20.120.1220">
    <property type="match status" value="1"/>
</dbReference>
<dbReference type="InterPro" id="IPR050882">
    <property type="entry name" value="Prepilin_peptidase/N-MTase"/>
</dbReference>
<dbReference type="AlphaFoldDB" id="A0A418VUG8"/>
<dbReference type="InterPro" id="IPR000045">
    <property type="entry name" value="Prepilin_IV_endopep_pep"/>
</dbReference>
<keyword evidence="9" id="KW-0378">Hydrolase</keyword>
<evidence type="ECO:0000256" key="4">
    <source>
        <dbReference type="ARBA" id="ARBA00022519"/>
    </source>
</evidence>
<keyword evidence="6 10" id="KW-1133">Transmembrane helix</keyword>
<dbReference type="InterPro" id="IPR010627">
    <property type="entry name" value="Prepilin_pept_A24_N"/>
</dbReference>
<keyword evidence="3" id="KW-1003">Cell membrane</keyword>
<comment type="similarity">
    <text evidence="2 8">Belongs to the peptidase A24 family.</text>
</comment>
<evidence type="ECO:0000256" key="7">
    <source>
        <dbReference type="ARBA" id="ARBA00023136"/>
    </source>
</evidence>
<evidence type="ECO:0000313" key="14">
    <source>
        <dbReference type="Proteomes" id="UP000284605"/>
    </source>
</evidence>
<dbReference type="GO" id="GO:0005886">
    <property type="term" value="C:plasma membrane"/>
    <property type="evidence" value="ECO:0007669"/>
    <property type="project" value="UniProtKB-SubCell"/>
</dbReference>
<comment type="caution">
    <text evidence="13">The sequence shown here is derived from an EMBL/GenBank/DDBJ whole genome shotgun (WGS) entry which is preliminary data.</text>
</comment>
<keyword evidence="9" id="KW-0808">Transferase</keyword>
<reference evidence="13 14" key="1">
    <citation type="submission" date="2018-09" db="EMBL/GenBank/DDBJ databases">
        <authorList>
            <person name="Zhu H."/>
        </authorList>
    </citation>
    <scope>NUCLEOTIDE SEQUENCE [LARGE SCALE GENOMIC DNA]</scope>
    <source>
        <strain evidence="13 14">K1W22B-8</strain>
    </source>
</reference>
<dbReference type="Pfam" id="PF01478">
    <property type="entry name" value="Peptidase_A24"/>
    <property type="match status" value="1"/>
</dbReference>
<evidence type="ECO:0000256" key="1">
    <source>
        <dbReference type="ARBA" id="ARBA00004429"/>
    </source>
</evidence>
<dbReference type="EMBL" id="QYUK01000016">
    <property type="protein sequence ID" value="RJF80807.1"/>
    <property type="molecule type" value="Genomic_DNA"/>
</dbReference>
<protein>
    <recommendedName>
        <fullName evidence="9">Prepilin leader peptidase/N-methyltransferase</fullName>
        <ecNumber evidence="9">2.1.1.-</ecNumber>
        <ecNumber evidence="9">3.4.23.43</ecNumber>
    </recommendedName>
</protein>
<evidence type="ECO:0000259" key="11">
    <source>
        <dbReference type="Pfam" id="PF01478"/>
    </source>
</evidence>
<dbReference type="Pfam" id="PF06750">
    <property type="entry name" value="A24_N_bact"/>
    <property type="match status" value="1"/>
</dbReference>
<dbReference type="PANTHER" id="PTHR30487">
    <property type="entry name" value="TYPE 4 PREPILIN-LIKE PROTEINS LEADER PEPTIDE-PROCESSING ENZYME"/>
    <property type="match status" value="1"/>
</dbReference>
<evidence type="ECO:0000313" key="13">
    <source>
        <dbReference type="EMBL" id="RJF80807.1"/>
    </source>
</evidence>
<comment type="catalytic activity">
    <reaction evidence="9">
        <text>Typically cleaves a -Gly-|-Phe- bond to release an N-terminal, basic peptide of 5-8 residues from type IV prepilin, and then N-methylates the new N-terminal amino group, the methyl donor being S-adenosyl-L-methionine.</text>
        <dbReference type="EC" id="3.4.23.43"/>
    </reaction>
</comment>
<keyword evidence="9" id="KW-0489">Methyltransferase</keyword>
<keyword evidence="7 10" id="KW-0472">Membrane</keyword>
<accession>A0A418VUG8</accession>
<dbReference type="PRINTS" id="PR00864">
    <property type="entry name" value="PREPILNPTASE"/>
</dbReference>
<feature type="transmembrane region" description="Helical" evidence="10">
    <location>
        <begin position="68"/>
        <end position="89"/>
    </location>
</feature>
<dbReference type="RefSeq" id="WP_119782857.1">
    <property type="nucleotide sequence ID" value="NZ_QYUK01000016.1"/>
</dbReference>
<keyword evidence="9" id="KW-0511">Multifunctional enzyme</keyword>
<feature type="transmembrane region" description="Helical" evidence="10">
    <location>
        <begin position="122"/>
        <end position="141"/>
    </location>
</feature>
<dbReference type="EC" id="2.1.1.-" evidence="9"/>
<dbReference type="OrthoDB" id="9789291at2"/>
<name>A0A418VUG8_9PROT</name>
<feature type="domain" description="Prepilin type IV endopeptidase peptidase" evidence="11">
    <location>
        <begin position="100"/>
        <end position="193"/>
    </location>
</feature>
<dbReference type="InterPro" id="IPR014032">
    <property type="entry name" value="Peptidase_A24A_bac"/>
</dbReference>
<evidence type="ECO:0000256" key="6">
    <source>
        <dbReference type="ARBA" id="ARBA00022989"/>
    </source>
</evidence>
<feature type="domain" description="Prepilin peptidase A24 N-terminal" evidence="12">
    <location>
        <begin position="12"/>
        <end position="86"/>
    </location>
</feature>
<organism evidence="13 14">
    <name type="scientific">Oleomonas cavernae</name>
    <dbReference type="NCBI Taxonomy" id="2320859"/>
    <lineage>
        <taxon>Bacteria</taxon>
        <taxon>Pseudomonadati</taxon>
        <taxon>Pseudomonadota</taxon>
        <taxon>Alphaproteobacteria</taxon>
        <taxon>Acetobacterales</taxon>
        <taxon>Acetobacteraceae</taxon>
        <taxon>Oleomonas</taxon>
    </lineage>
</organism>
<dbReference type="GO" id="GO:0006465">
    <property type="term" value="P:signal peptide processing"/>
    <property type="evidence" value="ECO:0007669"/>
    <property type="project" value="TreeGrafter"/>
</dbReference>
<dbReference type="GO" id="GO:0032259">
    <property type="term" value="P:methylation"/>
    <property type="evidence" value="ECO:0007669"/>
    <property type="project" value="UniProtKB-KW"/>
</dbReference>
<feature type="transmembrane region" description="Helical" evidence="10">
    <location>
        <begin position="95"/>
        <end position="115"/>
    </location>
</feature>
<keyword evidence="9" id="KW-0645">Protease</keyword>
<keyword evidence="5 9" id="KW-0812">Transmembrane</keyword>
<keyword evidence="4" id="KW-0997">Cell inner membrane</keyword>
<proteinExistence type="inferred from homology"/>
<keyword evidence="14" id="KW-1185">Reference proteome</keyword>
<dbReference type="GO" id="GO:0008168">
    <property type="term" value="F:methyltransferase activity"/>
    <property type="evidence" value="ECO:0007669"/>
    <property type="project" value="UniProtKB-KW"/>
</dbReference>
<sequence length="243" mass="25041">MDTGNAGGSRPFIGSFLSVLAVRLPEGRGVVAGRSACPACGAALRARDLVPVLSFAVLRGRCRDCGGAISPLYPALELGALGLALWSLAAVPGPIVWWSCLLGWALLALAAIDLRCWRLPDVLTLPLGAAGLVFAELMLPGRLGEQLIGAVAGFGLIFAVDLVYQHWRGRIGLGRGDAKLLAAGGAWVGWAGSAGSSWSRRCRPWPGSLSCAGAGSWCGPIRPCPSGRRCAWASGSPGSMGHC</sequence>
<evidence type="ECO:0000256" key="2">
    <source>
        <dbReference type="ARBA" id="ARBA00005801"/>
    </source>
</evidence>
<feature type="transmembrane region" description="Helical" evidence="10">
    <location>
        <begin position="147"/>
        <end position="164"/>
    </location>
</feature>
<dbReference type="Proteomes" id="UP000284605">
    <property type="component" value="Unassembled WGS sequence"/>
</dbReference>
<evidence type="ECO:0000259" key="12">
    <source>
        <dbReference type="Pfam" id="PF06750"/>
    </source>
</evidence>
<evidence type="ECO:0000256" key="10">
    <source>
        <dbReference type="SAM" id="Phobius"/>
    </source>
</evidence>
<evidence type="ECO:0000256" key="3">
    <source>
        <dbReference type="ARBA" id="ARBA00022475"/>
    </source>
</evidence>
<gene>
    <name evidence="13" type="ORF">D3874_27385</name>
</gene>
<dbReference type="EC" id="3.4.23.43" evidence="9"/>
<evidence type="ECO:0000256" key="8">
    <source>
        <dbReference type="RuleBase" id="RU003793"/>
    </source>
</evidence>
<dbReference type="GO" id="GO:0004190">
    <property type="term" value="F:aspartic-type endopeptidase activity"/>
    <property type="evidence" value="ECO:0007669"/>
    <property type="project" value="UniProtKB-EC"/>
</dbReference>
<evidence type="ECO:0000256" key="5">
    <source>
        <dbReference type="ARBA" id="ARBA00022692"/>
    </source>
</evidence>